<dbReference type="RefSeq" id="WP_252673730.1">
    <property type="nucleotide sequence ID" value="NZ_CP099547.1"/>
</dbReference>
<organism evidence="2 3">
    <name type="scientific">Arcanobacterium pinnipediorum</name>
    <dbReference type="NCBI Taxonomy" id="1503041"/>
    <lineage>
        <taxon>Bacteria</taxon>
        <taxon>Bacillati</taxon>
        <taxon>Actinomycetota</taxon>
        <taxon>Actinomycetes</taxon>
        <taxon>Actinomycetales</taxon>
        <taxon>Actinomycetaceae</taxon>
        <taxon>Arcanobacterium</taxon>
    </lineage>
</organism>
<evidence type="ECO:0000313" key="3">
    <source>
        <dbReference type="Proteomes" id="UP001056109"/>
    </source>
</evidence>
<name>A0ABY5AJC6_9ACTO</name>
<evidence type="ECO:0000259" key="1">
    <source>
        <dbReference type="PROSITE" id="PS51020"/>
    </source>
</evidence>
<evidence type="ECO:0000313" key="2">
    <source>
        <dbReference type="EMBL" id="USR79871.1"/>
    </source>
</evidence>
<gene>
    <name evidence="2" type="ORF">NG665_02490</name>
</gene>
<accession>A0ABY5AJC6</accession>
<keyword evidence="3" id="KW-1185">Reference proteome</keyword>
<dbReference type="EMBL" id="CP099547">
    <property type="protein sequence ID" value="USR79871.1"/>
    <property type="molecule type" value="Genomic_DNA"/>
</dbReference>
<reference evidence="2" key="1">
    <citation type="submission" date="2022-06" db="EMBL/GenBank/DDBJ databases">
        <title>Complete Genome Sequence of Arcanobacterium pinnipediorum strain DSM 28752 isolated from a harbour seal.</title>
        <authorList>
            <person name="Borowiak M."/>
            <person name="Kreitlow A."/>
            <person name="Alssahen M."/>
            <person name="Malorny B."/>
            <person name="Laemmler C."/>
            <person name="Prenger-Berninghoff E."/>
            <person name="Siebert U."/>
            <person name="Ploetz M."/>
            <person name="Abdulmawjood A."/>
        </authorList>
    </citation>
    <scope>NUCLEOTIDE SEQUENCE</scope>
    <source>
        <strain evidence="2">DSM 28752</strain>
    </source>
</reference>
<sequence>MNTVTSHDEASEAWFFLTDMIRFCNHNLDWAERLIAAGAPFKAGDAAEYAVDAFNTALEQRTALIQATGGNLTPTQADACEQALALQHKVSDLCGRRTRACQTAYKHGKQAK</sequence>
<protein>
    <recommendedName>
        <fullName evidence="1">Spondin domain-containing protein</fullName>
    </recommendedName>
</protein>
<dbReference type="PROSITE" id="PS51020">
    <property type="entry name" value="SPONDIN"/>
    <property type="match status" value="1"/>
</dbReference>
<dbReference type="InterPro" id="IPR009465">
    <property type="entry name" value="Spondin_N"/>
</dbReference>
<feature type="domain" description="Spondin" evidence="1">
    <location>
        <begin position="1"/>
        <end position="77"/>
    </location>
</feature>
<dbReference type="Proteomes" id="UP001056109">
    <property type="component" value="Chromosome"/>
</dbReference>
<proteinExistence type="predicted"/>